<sequence>MLLLILHAPLNKKYSLESAKSAVLPMASSDRNDVATPEIYLMRLRVRLLRRRHLEGTEMCRRRFGDVGIYIVQDFFFYIYFIIDSSCKVEKFNVIQNQLREMLCS</sequence>
<keyword evidence="2" id="KW-1185">Reference proteome</keyword>
<dbReference type="Proteomes" id="UP000030645">
    <property type="component" value="Unassembled WGS sequence"/>
</dbReference>
<protein>
    <submittedName>
        <fullName evidence="1">Uncharacterized protein</fullName>
    </submittedName>
</protein>
<gene>
    <name evidence="1" type="ORF">L484_020128</name>
</gene>
<reference evidence="2" key="1">
    <citation type="submission" date="2013-01" db="EMBL/GenBank/DDBJ databases">
        <title>Draft Genome Sequence of a Mulberry Tree, Morus notabilis C.K. Schneid.</title>
        <authorList>
            <person name="He N."/>
            <person name="Zhao S."/>
        </authorList>
    </citation>
    <scope>NUCLEOTIDE SEQUENCE</scope>
</reference>
<organism evidence="1 2">
    <name type="scientific">Morus notabilis</name>
    <dbReference type="NCBI Taxonomy" id="981085"/>
    <lineage>
        <taxon>Eukaryota</taxon>
        <taxon>Viridiplantae</taxon>
        <taxon>Streptophyta</taxon>
        <taxon>Embryophyta</taxon>
        <taxon>Tracheophyta</taxon>
        <taxon>Spermatophyta</taxon>
        <taxon>Magnoliopsida</taxon>
        <taxon>eudicotyledons</taxon>
        <taxon>Gunneridae</taxon>
        <taxon>Pentapetalae</taxon>
        <taxon>rosids</taxon>
        <taxon>fabids</taxon>
        <taxon>Rosales</taxon>
        <taxon>Moraceae</taxon>
        <taxon>Moreae</taxon>
        <taxon>Morus</taxon>
    </lineage>
</organism>
<dbReference type="AlphaFoldDB" id="W9RJK0"/>
<name>W9RJK0_9ROSA</name>
<accession>W9RJK0</accession>
<proteinExistence type="predicted"/>
<dbReference type="EMBL" id="KE344827">
    <property type="protein sequence ID" value="EXB80869.1"/>
    <property type="molecule type" value="Genomic_DNA"/>
</dbReference>
<evidence type="ECO:0000313" key="2">
    <source>
        <dbReference type="Proteomes" id="UP000030645"/>
    </source>
</evidence>
<evidence type="ECO:0000313" key="1">
    <source>
        <dbReference type="EMBL" id="EXB80869.1"/>
    </source>
</evidence>